<comment type="caution">
    <text evidence="1">The sequence shown here is derived from an EMBL/GenBank/DDBJ whole genome shotgun (WGS) entry which is preliminary data.</text>
</comment>
<organism evidence="1 2">
    <name type="scientific">Dictyobacter alpinus</name>
    <dbReference type="NCBI Taxonomy" id="2014873"/>
    <lineage>
        <taxon>Bacteria</taxon>
        <taxon>Bacillati</taxon>
        <taxon>Chloroflexota</taxon>
        <taxon>Ktedonobacteria</taxon>
        <taxon>Ktedonobacterales</taxon>
        <taxon>Dictyobacteraceae</taxon>
        <taxon>Dictyobacter</taxon>
    </lineage>
</organism>
<dbReference type="Proteomes" id="UP000287171">
    <property type="component" value="Unassembled WGS sequence"/>
</dbReference>
<name>A0A402BII7_9CHLR</name>
<evidence type="ECO:0000313" key="1">
    <source>
        <dbReference type="EMBL" id="GCE31193.1"/>
    </source>
</evidence>
<sequence>MRVAVMSRGNRLKSIQNLDVMNDNPGQISEMTKHKALIWREDAWSRKKP</sequence>
<accession>A0A402BII7</accession>
<gene>
    <name evidence="1" type="ORF">KDA_66770</name>
</gene>
<keyword evidence="2" id="KW-1185">Reference proteome</keyword>
<reference evidence="2" key="1">
    <citation type="submission" date="2018-12" db="EMBL/GenBank/DDBJ databases">
        <title>Tengunoibacter tsumagoiensis gen. nov., sp. nov., Dictyobacter kobayashii sp. nov., D. alpinus sp. nov., and D. joshuensis sp. nov. and description of Dictyobacteraceae fam. nov. within the order Ktedonobacterales isolated from Tengu-no-mugimeshi.</title>
        <authorList>
            <person name="Wang C.M."/>
            <person name="Zheng Y."/>
            <person name="Sakai Y."/>
            <person name="Toyoda A."/>
            <person name="Minakuchi Y."/>
            <person name="Abe K."/>
            <person name="Yokota A."/>
            <person name="Yabe S."/>
        </authorList>
    </citation>
    <scope>NUCLEOTIDE SEQUENCE [LARGE SCALE GENOMIC DNA]</scope>
    <source>
        <strain evidence="2">Uno16</strain>
    </source>
</reference>
<protein>
    <submittedName>
        <fullName evidence="1">Uncharacterized protein</fullName>
    </submittedName>
</protein>
<proteinExistence type="predicted"/>
<dbReference type="AlphaFoldDB" id="A0A402BII7"/>
<evidence type="ECO:0000313" key="2">
    <source>
        <dbReference type="Proteomes" id="UP000287171"/>
    </source>
</evidence>
<dbReference type="EMBL" id="BIFT01000002">
    <property type="protein sequence ID" value="GCE31193.1"/>
    <property type="molecule type" value="Genomic_DNA"/>
</dbReference>